<evidence type="ECO:0000313" key="3">
    <source>
        <dbReference type="EMBL" id="KAJ8400530.1"/>
    </source>
</evidence>
<accession>A0AAD7WKZ2</accession>
<evidence type="ECO:0000256" key="1">
    <source>
        <dbReference type="SAM" id="MobiDB-lite"/>
    </source>
</evidence>
<keyword evidence="2" id="KW-0812">Transmembrane</keyword>
<evidence type="ECO:0000256" key="2">
    <source>
        <dbReference type="SAM" id="Phobius"/>
    </source>
</evidence>
<comment type="caution">
    <text evidence="3">The sequence shown here is derived from an EMBL/GenBank/DDBJ whole genome shotgun (WGS) entry which is preliminary data.</text>
</comment>
<dbReference type="Proteomes" id="UP001221898">
    <property type="component" value="Unassembled WGS sequence"/>
</dbReference>
<name>A0AAD7WKZ2_9TELE</name>
<dbReference type="AlphaFoldDB" id="A0AAD7WKZ2"/>
<evidence type="ECO:0000313" key="4">
    <source>
        <dbReference type="Proteomes" id="UP001221898"/>
    </source>
</evidence>
<feature type="transmembrane region" description="Helical" evidence="2">
    <location>
        <begin position="84"/>
        <end position="106"/>
    </location>
</feature>
<reference evidence="3" key="1">
    <citation type="journal article" date="2023" name="Science">
        <title>Genome structures resolve the early diversification of teleost fishes.</title>
        <authorList>
            <person name="Parey E."/>
            <person name="Louis A."/>
            <person name="Montfort J."/>
            <person name="Bouchez O."/>
            <person name="Roques C."/>
            <person name="Iampietro C."/>
            <person name="Lluch J."/>
            <person name="Castinel A."/>
            <person name="Donnadieu C."/>
            <person name="Desvignes T."/>
            <person name="Floi Bucao C."/>
            <person name="Jouanno E."/>
            <person name="Wen M."/>
            <person name="Mejri S."/>
            <person name="Dirks R."/>
            <person name="Jansen H."/>
            <person name="Henkel C."/>
            <person name="Chen W.J."/>
            <person name="Zahm M."/>
            <person name="Cabau C."/>
            <person name="Klopp C."/>
            <person name="Thompson A.W."/>
            <person name="Robinson-Rechavi M."/>
            <person name="Braasch I."/>
            <person name="Lecointre G."/>
            <person name="Bobe J."/>
            <person name="Postlethwait J.H."/>
            <person name="Berthelot C."/>
            <person name="Roest Crollius H."/>
            <person name="Guiguen Y."/>
        </authorList>
    </citation>
    <scope>NUCLEOTIDE SEQUENCE</scope>
    <source>
        <strain evidence="3">NC1722</strain>
    </source>
</reference>
<keyword evidence="2" id="KW-0472">Membrane</keyword>
<organism evidence="3 4">
    <name type="scientific">Aldrovandia affinis</name>
    <dbReference type="NCBI Taxonomy" id="143900"/>
    <lineage>
        <taxon>Eukaryota</taxon>
        <taxon>Metazoa</taxon>
        <taxon>Chordata</taxon>
        <taxon>Craniata</taxon>
        <taxon>Vertebrata</taxon>
        <taxon>Euteleostomi</taxon>
        <taxon>Actinopterygii</taxon>
        <taxon>Neopterygii</taxon>
        <taxon>Teleostei</taxon>
        <taxon>Notacanthiformes</taxon>
        <taxon>Halosauridae</taxon>
        <taxon>Aldrovandia</taxon>
    </lineage>
</organism>
<feature type="region of interest" description="Disordered" evidence="1">
    <location>
        <begin position="1"/>
        <end position="61"/>
    </location>
</feature>
<proteinExistence type="predicted"/>
<feature type="compositionally biased region" description="Pro residues" evidence="1">
    <location>
        <begin position="17"/>
        <end position="29"/>
    </location>
</feature>
<gene>
    <name evidence="3" type="ORF">AAFF_G00396540</name>
</gene>
<keyword evidence="2" id="KW-1133">Transmembrane helix</keyword>
<dbReference type="EMBL" id="JAINUG010000076">
    <property type="protein sequence ID" value="KAJ8400530.1"/>
    <property type="molecule type" value="Genomic_DNA"/>
</dbReference>
<protein>
    <submittedName>
        <fullName evidence="3">Uncharacterized protein</fullName>
    </submittedName>
</protein>
<keyword evidence="4" id="KW-1185">Reference proteome</keyword>
<sequence>MSTRSQRRGSGGRAGDPSPPGQNPLPPASDPRAVPSLSPHNPSPNEKSRLHPAVQRGRSHAGATDAVSVVIVEAESLQVRRERVISGVAVLVLLPVCPIALCPHILPWCLRTLATPARIAQVPSLALFSQAALSGAEARGGAAALDFLALLVGASVGLPALRERASHCVRSARAKSLRAEQSHRIKRFTVHRGWLPAGKAAGRERRLGPVAAGLSAR</sequence>